<dbReference type="PANTHER" id="PTHR11188:SF176">
    <property type="entry name" value="ARRESTIN DOMAIN-CONTAINING PROTEIN 1"/>
    <property type="match status" value="1"/>
</dbReference>
<accession>A0A6P7J142</accession>
<gene>
    <name evidence="5" type="primary">arrdc1a</name>
</gene>
<feature type="domain" description="Arrestin C-terminal-like" evidence="3">
    <location>
        <begin position="162"/>
        <end position="286"/>
    </location>
</feature>
<dbReference type="Proteomes" id="UP000515145">
    <property type="component" value="Chromosome 9"/>
</dbReference>
<feature type="compositionally biased region" description="Pro residues" evidence="2">
    <location>
        <begin position="322"/>
        <end position="336"/>
    </location>
</feature>
<dbReference type="GeneID" id="114441642"/>
<reference evidence="5" key="1">
    <citation type="submission" date="2025-08" db="UniProtKB">
        <authorList>
            <consortium name="RefSeq"/>
        </authorList>
    </citation>
    <scope>IDENTIFICATION</scope>
</reference>
<sequence length="454" mass="49042">MGKLQAFDIAFDNNKVVYSPGESITGTVTVKLAQALQCKAVKVSCNGFCGITSKVNDTTWTMEEQYFNSTISVADKGTVKQGEHTFPFKFLIPATAPTSFEGNYGRIIYRVRAFIDTPRFSKDYSTEKPFYMLSLLNLNELPDIWGPCSSAVTQQFTYMLMKTGTVVLKARTDLKGYTPGQVIQVTANIHNQSGKTTGNMAASLMQRVTYETKKPTHDVKTIAEVEGGVVKAGKEVEWKEQIIVPALPQSALTGCDLIKIDYYIKVSLKSPDVTLTLPIHIGNISLDKKQQPSKKAAPLSTEDTPDTPATTPDASATTTTPTLPPRPAPKPAPRPAPRSRTSFHNSPSAPPAEYHPGAEGGTQVNDDFPNKRQSQLVSPNAFSYAPGLFFSQSQQQNGPSPVPTGPPFTGSAGATGLYPPLNNASSAPLILPPNYDTSAYPHEAPPSYDESCNT</sequence>
<dbReference type="Pfam" id="PF02752">
    <property type="entry name" value="Arrestin_C"/>
    <property type="match status" value="1"/>
</dbReference>
<evidence type="ECO:0000256" key="2">
    <source>
        <dbReference type="SAM" id="MobiDB-lite"/>
    </source>
</evidence>
<evidence type="ECO:0000313" key="4">
    <source>
        <dbReference type="Proteomes" id="UP000515145"/>
    </source>
</evidence>
<dbReference type="CTD" id="100006005"/>
<dbReference type="SUPFAM" id="SSF81296">
    <property type="entry name" value="E set domains"/>
    <property type="match status" value="2"/>
</dbReference>
<dbReference type="GO" id="GO:1990756">
    <property type="term" value="F:ubiquitin-like ligase-substrate adaptor activity"/>
    <property type="evidence" value="ECO:0007669"/>
    <property type="project" value="TreeGrafter"/>
</dbReference>
<dbReference type="AlphaFoldDB" id="A0A6P7J142"/>
<organism evidence="4 5">
    <name type="scientific">Parambassis ranga</name>
    <name type="common">Indian glassy fish</name>
    <dbReference type="NCBI Taxonomy" id="210632"/>
    <lineage>
        <taxon>Eukaryota</taxon>
        <taxon>Metazoa</taxon>
        <taxon>Chordata</taxon>
        <taxon>Craniata</taxon>
        <taxon>Vertebrata</taxon>
        <taxon>Euteleostomi</taxon>
        <taxon>Actinopterygii</taxon>
        <taxon>Neopterygii</taxon>
        <taxon>Teleostei</taxon>
        <taxon>Neoteleostei</taxon>
        <taxon>Acanthomorphata</taxon>
        <taxon>Ovalentaria</taxon>
        <taxon>Ambassidae</taxon>
        <taxon>Parambassis</taxon>
    </lineage>
</organism>
<dbReference type="InterPro" id="IPR050357">
    <property type="entry name" value="Arrestin_domain-protein"/>
</dbReference>
<dbReference type="InterPro" id="IPR011021">
    <property type="entry name" value="Arrestin-like_N"/>
</dbReference>
<name>A0A6P7J142_9TELE</name>
<dbReference type="InParanoid" id="A0A6P7J142"/>
<dbReference type="SMART" id="SM01017">
    <property type="entry name" value="Arrestin_C"/>
    <property type="match status" value="1"/>
</dbReference>
<dbReference type="Gene3D" id="2.60.40.640">
    <property type="match status" value="2"/>
</dbReference>
<feature type="compositionally biased region" description="Low complexity" evidence="2">
    <location>
        <begin position="300"/>
        <end position="321"/>
    </location>
</feature>
<proteinExistence type="inferred from homology"/>
<dbReference type="GO" id="GO:0005737">
    <property type="term" value="C:cytoplasm"/>
    <property type="evidence" value="ECO:0007669"/>
    <property type="project" value="TreeGrafter"/>
</dbReference>
<dbReference type="GO" id="GO:0015031">
    <property type="term" value="P:protein transport"/>
    <property type="evidence" value="ECO:0007669"/>
    <property type="project" value="TreeGrafter"/>
</dbReference>
<feature type="region of interest" description="Disordered" evidence="2">
    <location>
        <begin position="391"/>
        <end position="454"/>
    </location>
</feature>
<dbReference type="PANTHER" id="PTHR11188">
    <property type="entry name" value="ARRESTIN DOMAIN CONTAINING PROTEIN"/>
    <property type="match status" value="1"/>
</dbReference>
<comment type="similarity">
    <text evidence="1">Belongs to the arrestin family.</text>
</comment>
<dbReference type="InterPro" id="IPR014756">
    <property type="entry name" value="Ig_E-set"/>
</dbReference>
<dbReference type="Pfam" id="PF00339">
    <property type="entry name" value="Arrestin_N"/>
    <property type="match status" value="1"/>
</dbReference>
<evidence type="ECO:0000256" key="1">
    <source>
        <dbReference type="ARBA" id="ARBA00005298"/>
    </source>
</evidence>
<feature type="region of interest" description="Disordered" evidence="2">
    <location>
        <begin position="287"/>
        <end position="373"/>
    </location>
</feature>
<keyword evidence="4" id="KW-1185">Reference proteome</keyword>
<dbReference type="OrthoDB" id="7785529at2759"/>
<dbReference type="GO" id="GO:0031625">
    <property type="term" value="F:ubiquitin protein ligase binding"/>
    <property type="evidence" value="ECO:0007669"/>
    <property type="project" value="TreeGrafter"/>
</dbReference>
<dbReference type="GO" id="GO:0007399">
    <property type="term" value="P:nervous system development"/>
    <property type="evidence" value="ECO:0007669"/>
    <property type="project" value="UniProtKB-ARBA"/>
</dbReference>
<dbReference type="RefSeq" id="XP_028270457.1">
    <property type="nucleotide sequence ID" value="XM_028414656.1"/>
</dbReference>
<dbReference type="InterPro" id="IPR011022">
    <property type="entry name" value="Arrestin_C-like"/>
</dbReference>
<evidence type="ECO:0000259" key="3">
    <source>
        <dbReference type="SMART" id="SM01017"/>
    </source>
</evidence>
<protein>
    <submittedName>
        <fullName evidence="5">Arrestin domain-containing protein 1a</fullName>
    </submittedName>
</protein>
<evidence type="ECO:0000313" key="5">
    <source>
        <dbReference type="RefSeq" id="XP_028270457.1"/>
    </source>
</evidence>
<dbReference type="InterPro" id="IPR014752">
    <property type="entry name" value="Arrestin-like_C"/>
</dbReference>